<dbReference type="InterPro" id="IPR006195">
    <property type="entry name" value="aa-tRNA-synth_II"/>
</dbReference>
<dbReference type="EMBL" id="OC858052">
    <property type="protein sequence ID" value="CAD7625970.1"/>
    <property type="molecule type" value="Genomic_DNA"/>
</dbReference>
<sequence>MFFKFKDRILTKRQYVLNAINGHKLSTKAKESGFVFKESVNILDNKYLVDNWTNITPKLVSHIGRNLYLKRGNPLYLLSEGIRHYFHDYDAFVFEDPVVDLKANFDSLFIPEDHVSRKKSDTYYVNKDYVLRSHTSAHQNHCLHKRSTAFLCIADVYRRDEIDRRHHSAFHQCEVFRLYNRNSPQLAERGIKAIFESQKGLKTETKQENHCQQVVDIIEREMKTTIESFVRYLLRQDIEMRWVSAYFPFTHPSWELEIYHNNDWIEILGSGIVEHKLLANAGHNESIGWALGIGLERLAMLRYQIPDIRLFWTKDTGFLSQFENASHLDQIVYKPISSHPQLVFDISFWLPSEVNWCCNDFYDLVRNMGGDLIEQVKVIDQYTSKAGKKSHTYRIVYRSHERMLTKDEVNVIHKNIERYVIDEWKVAIR</sequence>
<evidence type="ECO:0000256" key="12">
    <source>
        <dbReference type="ARBA" id="ARBA00049255"/>
    </source>
</evidence>
<dbReference type="OrthoDB" id="4457at2759"/>
<dbReference type="Proteomes" id="UP000759131">
    <property type="component" value="Unassembled WGS sequence"/>
</dbReference>
<dbReference type="GO" id="GO:0000049">
    <property type="term" value="F:tRNA binding"/>
    <property type="evidence" value="ECO:0007669"/>
    <property type="project" value="InterPro"/>
</dbReference>
<evidence type="ECO:0000313" key="16">
    <source>
        <dbReference type="Proteomes" id="UP000759131"/>
    </source>
</evidence>
<name>A0A7R9KMT2_9ACAR</name>
<dbReference type="InterPro" id="IPR005121">
    <property type="entry name" value="Fdx_antiC-bd"/>
</dbReference>
<keyword evidence="9" id="KW-0496">Mitochondrion</keyword>
<dbReference type="Gene3D" id="3.30.930.10">
    <property type="entry name" value="Bira Bifunctional Protein, Domain 2"/>
    <property type="match status" value="1"/>
</dbReference>
<comment type="catalytic activity">
    <reaction evidence="12">
        <text>tRNA(Phe) + L-phenylalanine + ATP = L-phenylalanyl-tRNA(Phe) + AMP + diphosphate + H(+)</text>
        <dbReference type="Rhea" id="RHEA:19413"/>
        <dbReference type="Rhea" id="RHEA-COMP:9668"/>
        <dbReference type="Rhea" id="RHEA-COMP:9699"/>
        <dbReference type="ChEBI" id="CHEBI:15378"/>
        <dbReference type="ChEBI" id="CHEBI:30616"/>
        <dbReference type="ChEBI" id="CHEBI:33019"/>
        <dbReference type="ChEBI" id="CHEBI:58095"/>
        <dbReference type="ChEBI" id="CHEBI:78442"/>
        <dbReference type="ChEBI" id="CHEBI:78531"/>
        <dbReference type="ChEBI" id="CHEBI:456215"/>
        <dbReference type="EC" id="6.1.1.20"/>
    </reaction>
</comment>
<dbReference type="EMBL" id="CAJPIZ010003477">
    <property type="protein sequence ID" value="CAG2106400.1"/>
    <property type="molecule type" value="Genomic_DNA"/>
</dbReference>
<dbReference type="InterPro" id="IPR045864">
    <property type="entry name" value="aa-tRNA-synth_II/BPL/LPL"/>
</dbReference>
<accession>A0A7R9KMT2</accession>
<evidence type="ECO:0000256" key="4">
    <source>
        <dbReference type="ARBA" id="ARBA00022598"/>
    </source>
</evidence>
<dbReference type="EC" id="6.1.1.20" evidence="3"/>
<organism evidence="15">
    <name type="scientific">Medioppia subpectinata</name>
    <dbReference type="NCBI Taxonomy" id="1979941"/>
    <lineage>
        <taxon>Eukaryota</taxon>
        <taxon>Metazoa</taxon>
        <taxon>Ecdysozoa</taxon>
        <taxon>Arthropoda</taxon>
        <taxon>Chelicerata</taxon>
        <taxon>Arachnida</taxon>
        <taxon>Acari</taxon>
        <taxon>Acariformes</taxon>
        <taxon>Sarcoptiformes</taxon>
        <taxon>Oribatida</taxon>
        <taxon>Brachypylina</taxon>
        <taxon>Oppioidea</taxon>
        <taxon>Oppiidae</taxon>
        <taxon>Medioppia</taxon>
    </lineage>
</organism>
<evidence type="ECO:0000256" key="10">
    <source>
        <dbReference type="ARBA" id="ARBA00023146"/>
    </source>
</evidence>
<feature type="non-terminal residue" evidence="15">
    <location>
        <position position="1"/>
    </location>
</feature>
<dbReference type="AlphaFoldDB" id="A0A7R9KMT2"/>
<keyword evidence="6" id="KW-0067">ATP-binding</keyword>
<dbReference type="PROSITE" id="PS50862">
    <property type="entry name" value="AA_TRNA_LIGASE_II"/>
    <property type="match status" value="1"/>
</dbReference>
<evidence type="ECO:0000256" key="7">
    <source>
        <dbReference type="ARBA" id="ARBA00022917"/>
    </source>
</evidence>
<keyword evidence="7" id="KW-0648">Protein biosynthesis</keyword>
<evidence type="ECO:0000256" key="8">
    <source>
        <dbReference type="ARBA" id="ARBA00022946"/>
    </source>
</evidence>
<dbReference type="PROSITE" id="PS51447">
    <property type="entry name" value="FDX_ACB"/>
    <property type="match status" value="1"/>
</dbReference>
<evidence type="ECO:0000259" key="13">
    <source>
        <dbReference type="PROSITE" id="PS50862"/>
    </source>
</evidence>
<evidence type="ECO:0000259" key="14">
    <source>
        <dbReference type="PROSITE" id="PS51447"/>
    </source>
</evidence>
<dbReference type="GO" id="GO:0006432">
    <property type="term" value="P:phenylalanyl-tRNA aminoacylation"/>
    <property type="evidence" value="ECO:0007669"/>
    <property type="project" value="TreeGrafter"/>
</dbReference>
<dbReference type="Pfam" id="PF03147">
    <property type="entry name" value="FDX-ACB"/>
    <property type="match status" value="1"/>
</dbReference>
<evidence type="ECO:0000256" key="3">
    <source>
        <dbReference type="ARBA" id="ARBA00012814"/>
    </source>
</evidence>
<keyword evidence="5" id="KW-0547">Nucleotide-binding</keyword>
<dbReference type="GO" id="GO:0005524">
    <property type="term" value="F:ATP binding"/>
    <property type="evidence" value="ECO:0007669"/>
    <property type="project" value="UniProtKB-KW"/>
</dbReference>
<keyword evidence="4" id="KW-0436">Ligase</keyword>
<dbReference type="SUPFAM" id="SSF54991">
    <property type="entry name" value="Anticodon-binding domain of PheRS"/>
    <property type="match status" value="1"/>
</dbReference>
<protein>
    <recommendedName>
        <fullName evidence="3">phenylalanine--tRNA ligase</fullName>
        <ecNumber evidence="3">6.1.1.20</ecNumber>
    </recommendedName>
    <alternativeName>
        <fullName evidence="11">Phenylalanyl-tRNA synthetase</fullName>
    </alternativeName>
</protein>
<comment type="subcellular location">
    <subcellularLocation>
        <location evidence="1">Mitochondrion matrix</location>
    </subcellularLocation>
</comment>
<feature type="domain" description="FDX-ACB" evidence="14">
    <location>
        <begin position="337"/>
        <end position="429"/>
    </location>
</feature>
<comment type="similarity">
    <text evidence="2">Belongs to the class-II aminoacyl-tRNA synthetase family.</text>
</comment>
<dbReference type="PANTHER" id="PTHR11538">
    <property type="entry name" value="PHENYLALANYL-TRNA SYNTHETASE"/>
    <property type="match status" value="1"/>
</dbReference>
<dbReference type="FunFam" id="3.30.70.380:FF:000002">
    <property type="entry name" value="phenylalanine--tRNA ligase, mitochondrial"/>
    <property type="match status" value="1"/>
</dbReference>
<dbReference type="InterPro" id="IPR036690">
    <property type="entry name" value="Fdx_antiC-bd_sf"/>
</dbReference>
<evidence type="ECO:0000256" key="11">
    <source>
        <dbReference type="ARBA" id="ARBA00031194"/>
    </source>
</evidence>
<dbReference type="PANTHER" id="PTHR11538:SF41">
    <property type="entry name" value="PHENYLALANINE--TRNA LIGASE, MITOCHONDRIAL"/>
    <property type="match status" value="1"/>
</dbReference>
<dbReference type="GO" id="GO:0004826">
    <property type="term" value="F:phenylalanine-tRNA ligase activity"/>
    <property type="evidence" value="ECO:0007669"/>
    <property type="project" value="UniProtKB-EC"/>
</dbReference>
<feature type="domain" description="Aminoacyl-transfer RNA synthetases class-II family profile" evidence="13">
    <location>
        <begin position="153"/>
        <end position="335"/>
    </location>
</feature>
<gene>
    <name evidence="15" type="ORF">OSB1V03_LOCUS6403</name>
</gene>
<dbReference type="SMART" id="SM00896">
    <property type="entry name" value="FDX-ACB"/>
    <property type="match status" value="1"/>
</dbReference>
<keyword evidence="16" id="KW-1185">Reference proteome</keyword>
<dbReference type="InterPro" id="IPR002319">
    <property type="entry name" value="Phenylalanyl-tRNA_Synthase"/>
</dbReference>
<reference evidence="15" key="1">
    <citation type="submission" date="2020-11" db="EMBL/GenBank/DDBJ databases">
        <authorList>
            <person name="Tran Van P."/>
        </authorList>
    </citation>
    <scope>NUCLEOTIDE SEQUENCE</scope>
</reference>
<evidence type="ECO:0000256" key="2">
    <source>
        <dbReference type="ARBA" id="ARBA00008226"/>
    </source>
</evidence>
<proteinExistence type="inferred from homology"/>
<dbReference type="Pfam" id="PF01409">
    <property type="entry name" value="tRNA-synt_2d"/>
    <property type="match status" value="2"/>
</dbReference>
<dbReference type="Gene3D" id="3.30.70.380">
    <property type="entry name" value="Ferrodoxin-fold anticodon-binding domain"/>
    <property type="match status" value="1"/>
</dbReference>
<keyword evidence="8" id="KW-0809">Transit peptide</keyword>
<evidence type="ECO:0000256" key="1">
    <source>
        <dbReference type="ARBA" id="ARBA00004305"/>
    </source>
</evidence>
<dbReference type="CDD" id="cd00496">
    <property type="entry name" value="PheRS_alpha_core"/>
    <property type="match status" value="1"/>
</dbReference>
<evidence type="ECO:0000256" key="6">
    <source>
        <dbReference type="ARBA" id="ARBA00022840"/>
    </source>
</evidence>
<dbReference type="GO" id="GO:0005759">
    <property type="term" value="C:mitochondrial matrix"/>
    <property type="evidence" value="ECO:0007669"/>
    <property type="project" value="UniProtKB-SubCell"/>
</dbReference>
<evidence type="ECO:0000256" key="9">
    <source>
        <dbReference type="ARBA" id="ARBA00023128"/>
    </source>
</evidence>
<keyword evidence="10" id="KW-0030">Aminoacyl-tRNA synthetase</keyword>
<evidence type="ECO:0000313" key="15">
    <source>
        <dbReference type="EMBL" id="CAD7625970.1"/>
    </source>
</evidence>
<evidence type="ECO:0000256" key="5">
    <source>
        <dbReference type="ARBA" id="ARBA00022741"/>
    </source>
</evidence>
<dbReference type="SUPFAM" id="SSF55681">
    <property type="entry name" value="Class II aaRS and biotin synthetases"/>
    <property type="match status" value="1"/>
</dbReference>